<comment type="caution">
    <text evidence="1">The sequence shown here is derived from an EMBL/GenBank/DDBJ whole genome shotgun (WGS) entry which is preliminary data.</text>
</comment>
<evidence type="ECO:0000313" key="2">
    <source>
        <dbReference type="Proteomes" id="UP001439008"/>
    </source>
</evidence>
<dbReference type="Proteomes" id="UP001439008">
    <property type="component" value="Unassembled WGS sequence"/>
</dbReference>
<name>A0ABV2AUW1_9EUKA</name>
<keyword evidence="2" id="KW-1185">Reference proteome</keyword>
<evidence type="ECO:0000313" key="1">
    <source>
        <dbReference type="EMBL" id="MES1923231.1"/>
    </source>
</evidence>
<organism evidence="1 2">
    <name type="scientific">Bonamia ostreae</name>
    <dbReference type="NCBI Taxonomy" id="126728"/>
    <lineage>
        <taxon>Eukaryota</taxon>
        <taxon>Sar</taxon>
        <taxon>Rhizaria</taxon>
        <taxon>Endomyxa</taxon>
        <taxon>Ascetosporea</taxon>
        <taxon>Haplosporida</taxon>
        <taxon>Bonamia</taxon>
    </lineage>
</organism>
<sequence>MLHYPCVERHCRKAGDELHIPMKNVFPVSNYHDEGSTTPTKNAMALNVLWKIVGLCINHIENHQYKGDVLDGFYE</sequence>
<reference evidence="1 2" key="1">
    <citation type="journal article" date="2024" name="BMC Biol.">
        <title>Comparative genomics of Ascetosporea gives new insight into the evolutionary basis for animal parasitism in Rhizaria.</title>
        <authorList>
            <person name="Hiltunen Thoren M."/>
            <person name="Onut-Brannstrom I."/>
            <person name="Alfjorden A."/>
            <person name="Peckova H."/>
            <person name="Swords F."/>
            <person name="Hooper C."/>
            <person name="Holzer A.S."/>
            <person name="Bass D."/>
            <person name="Burki F."/>
        </authorList>
    </citation>
    <scope>NUCLEOTIDE SEQUENCE [LARGE SCALE GENOMIC DNA]</scope>
    <source>
        <strain evidence="1">20-A016</strain>
    </source>
</reference>
<proteinExistence type="predicted"/>
<accession>A0ABV2AUW1</accession>
<protein>
    <submittedName>
        <fullName evidence="1">Uncharacterized protein</fullName>
    </submittedName>
</protein>
<gene>
    <name evidence="1" type="ORF">MHBO_004773</name>
</gene>
<dbReference type="EMBL" id="JBDODL010005208">
    <property type="protein sequence ID" value="MES1923231.1"/>
    <property type="molecule type" value="Genomic_DNA"/>
</dbReference>